<protein>
    <submittedName>
        <fullName evidence="2">Translocon at the inner envelope membrane of chloroplast 21 like protein</fullName>
    </submittedName>
</protein>
<name>L1JCY2_GUITC</name>
<keyword evidence="1" id="KW-1133">Transmembrane helix</keyword>
<dbReference type="OrthoDB" id="5900at2759"/>
<dbReference type="RefSeq" id="XP_005833341.1">
    <property type="nucleotide sequence ID" value="XM_005833284.1"/>
</dbReference>
<dbReference type="PANTHER" id="PTHR34548">
    <property type="entry name" value="PROTEIN TIC 21, CHLOROPLASTIC"/>
    <property type="match status" value="1"/>
</dbReference>
<dbReference type="EMBL" id="JH992995">
    <property type="protein sequence ID" value="EKX46361.1"/>
    <property type="molecule type" value="Genomic_DNA"/>
</dbReference>
<dbReference type="Pfam" id="PF12263">
    <property type="entry name" value="DUF3611"/>
    <property type="match status" value="1"/>
</dbReference>
<dbReference type="EnsemblProtists" id="EKX46361">
    <property type="protein sequence ID" value="EKX46361"/>
    <property type="gene ID" value="GUITHDRAFT_70634"/>
</dbReference>
<dbReference type="InterPro" id="IPR022051">
    <property type="entry name" value="DUF3611"/>
</dbReference>
<organism evidence="2">
    <name type="scientific">Guillardia theta (strain CCMP2712)</name>
    <name type="common">Cryptophyte</name>
    <dbReference type="NCBI Taxonomy" id="905079"/>
    <lineage>
        <taxon>Eukaryota</taxon>
        <taxon>Cryptophyceae</taxon>
        <taxon>Pyrenomonadales</taxon>
        <taxon>Geminigeraceae</taxon>
        <taxon>Guillardia</taxon>
    </lineage>
</organism>
<evidence type="ECO:0000256" key="1">
    <source>
        <dbReference type="SAM" id="Phobius"/>
    </source>
</evidence>
<proteinExistence type="predicted"/>
<feature type="non-terminal residue" evidence="2">
    <location>
        <position position="1"/>
    </location>
</feature>
<dbReference type="Proteomes" id="UP000011087">
    <property type="component" value="Unassembled WGS sequence"/>
</dbReference>
<evidence type="ECO:0000313" key="2">
    <source>
        <dbReference type="EMBL" id="EKX46361.1"/>
    </source>
</evidence>
<dbReference type="PANTHER" id="PTHR34548:SF2">
    <property type="entry name" value="PROTEIN TIC 21, CHLOROPLASTIC"/>
    <property type="match status" value="1"/>
</dbReference>
<reference evidence="2 4" key="1">
    <citation type="journal article" date="2012" name="Nature">
        <title>Algal genomes reveal evolutionary mosaicism and the fate of nucleomorphs.</title>
        <authorList>
            <consortium name="DOE Joint Genome Institute"/>
            <person name="Curtis B.A."/>
            <person name="Tanifuji G."/>
            <person name="Burki F."/>
            <person name="Gruber A."/>
            <person name="Irimia M."/>
            <person name="Maruyama S."/>
            <person name="Arias M.C."/>
            <person name="Ball S.G."/>
            <person name="Gile G.H."/>
            <person name="Hirakawa Y."/>
            <person name="Hopkins J.F."/>
            <person name="Kuo A."/>
            <person name="Rensing S.A."/>
            <person name="Schmutz J."/>
            <person name="Symeonidi A."/>
            <person name="Elias M."/>
            <person name="Eveleigh R.J."/>
            <person name="Herman E.K."/>
            <person name="Klute M.J."/>
            <person name="Nakayama T."/>
            <person name="Obornik M."/>
            <person name="Reyes-Prieto A."/>
            <person name="Armbrust E.V."/>
            <person name="Aves S.J."/>
            <person name="Beiko R.G."/>
            <person name="Coutinho P."/>
            <person name="Dacks J.B."/>
            <person name="Durnford D.G."/>
            <person name="Fast N.M."/>
            <person name="Green B.R."/>
            <person name="Grisdale C.J."/>
            <person name="Hempel F."/>
            <person name="Henrissat B."/>
            <person name="Hoppner M.P."/>
            <person name="Ishida K."/>
            <person name="Kim E."/>
            <person name="Koreny L."/>
            <person name="Kroth P.G."/>
            <person name="Liu Y."/>
            <person name="Malik S.B."/>
            <person name="Maier U.G."/>
            <person name="McRose D."/>
            <person name="Mock T."/>
            <person name="Neilson J.A."/>
            <person name="Onodera N.T."/>
            <person name="Poole A.M."/>
            <person name="Pritham E.J."/>
            <person name="Richards T.A."/>
            <person name="Rocap G."/>
            <person name="Roy S.W."/>
            <person name="Sarai C."/>
            <person name="Schaack S."/>
            <person name="Shirato S."/>
            <person name="Slamovits C.H."/>
            <person name="Spencer D.F."/>
            <person name="Suzuki S."/>
            <person name="Worden A.Z."/>
            <person name="Zauner S."/>
            <person name="Barry K."/>
            <person name="Bell C."/>
            <person name="Bharti A.K."/>
            <person name="Crow J.A."/>
            <person name="Grimwood J."/>
            <person name="Kramer R."/>
            <person name="Lindquist E."/>
            <person name="Lucas S."/>
            <person name="Salamov A."/>
            <person name="McFadden G.I."/>
            <person name="Lane C.E."/>
            <person name="Keeling P.J."/>
            <person name="Gray M.W."/>
            <person name="Grigoriev I.V."/>
            <person name="Archibald J.M."/>
        </authorList>
    </citation>
    <scope>NUCLEOTIDE SEQUENCE</scope>
    <source>
        <strain evidence="2 4">CCMP2712</strain>
    </source>
</reference>
<dbReference type="GeneID" id="17303033"/>
<dbReference type="PaxDb" id="55529-EKX46361"/>
<feature type="transmembrane region" description="Helical" evidence="1">
    <location>
        <begin position="6"/>
        <end position="25"/>
    </location>
</feature>
<reference evidence="3" key="3">
    <citation type="submission" date="2016-03" db="UniProtKB">
        <authorList>
            <consortium name="EnsemblProtists"/>
        </authorList>
    </citation>
    <scope>IDENTIFICATION</scope>
</reference>
<reference evidence="4" key="2">
    <citation type="submission" date="2012-11" db="EMBL/GenBank/DDBJ databases">
        <authorList>
            <person name="Kuo A."/>
            <person name="Curtis B.A."/>
            <person name="Tanifuji G."/>
            <person name="Burki F."/>
            <person name="Gruber A."/>
            <person name="Irimia M."/>
            <person name="Maruyama S."/>
            <person name="Arias M.C."/>
            <person name="Ball S.G."/>
            <person name="Gile G.H."/>
            <person name="Hirakawa Y."/>
            <person name="Hopkins J.F."/>
            <person name="Rensing S.A."/>
            <person name="Schmutz J."/>
            <person name="Symeonidi A."/>
            <person name="Elias M."/>
            <person name="Eveleigh R.J."/>
            <person name="Herman E.K."/>
            <person name="Klute M.J."/>
            <person name="Nakayama T."/>
            <person name="Obornik M."/>
            <person name="Reyes-Prieto A."/>
            <person name="Armbrust E.V."/>
            <person name="Aves S.J."/>
            <person name="Beiko R.G."/>
            <person name="Coutinho P."/>
            <person name="Dacks J.B."/>
            <person name="Durnford D.G."/>
            <person name="Fast N.M."/>
            <person name="Green B.R."/>
            <person name="Grisdale C."/>
            <person name="Hempe F."/>
            <person name="Henrissat B."/>
            <person name="Hoppner M.P."/>
            <person name="Ishida K.-I."/>
            <person name="Kim E."/>
            <person name="Koreny L."/>
            <person name="Kroth P.G."/>
            <person name="Liu Y."/>
            <person name="Malik S.-B."/>
            <person name="Maier U.G."/>
            <person name="McRose D."/>
            <person name="Mock T."/>
            <person name="Neilson J.A."/>
            <person name="Onodera N.T."/>
            <person name="Poole A.M."/>
            <person name="Pritham E.J."/>
            <person name="Richards T.A."/>
            <person name="Rocap G."/>
            <person name="Roy S.W."/>
            <person name="Sarai C."/>
            <person name="Schaack S."/>
            <person name="Shirato S."/>
            <person name="Slamovits C.H."/>
            <person name="Spencer D.F."/>
            <person name="Suzuki S."/>
            <person name="Worden A.Z."/>
            <person name="Zauner S."/>
            <person name="Barry K."/>
            <person name="Bell C."/>
            <person name="Bharti A.K."/>
            <person name="Crow J.A."/>
            <person name="Grimwood J."/>
            <person name="Kramer R."/>
            <person name="Lindquist E."/>
            <person name="Lucas S."/>
            <person name="Salamov A."/>
            <person name="McFadden G.I."/>
            <person name="Lane C.E."/>
            <person name="Keeling P.J."/>
            <person name="Gray M.W."/>
            <person name="Grigoriev I.V."/>
            <person name="Archibald J.M."/>
        </authorList>
    </citation>
    <scope>NUCLEOTIDE SEQUENCE</scope>
    <source>
        <strain evidence="4">CCMP2712</strain>
    </source>
</reference>
<feature type="transmembrane region" description="Helical" evidence="1">
    <location>
        <begin position="86"/>
        <end position="104"/>
    </location>
</feature>
<sequence length="193" mass="20774">IRQSSWLSWWAQVILSVISAITLFFANAVRGPMQGNILANGVFMAGLGLALSFINVIWTTGYQRIAAKQLETPEAAMSFRSFSRTVRVGVIVALTGMFLTLLGAEQIVGTLVAKSISGSILIANGGGIAAQTASLQLQVCSFIDPRQLGFRTECCWQALDIFVVQANTNTLLSHLSSLVNSLFIASQIPHKDE</sequence>
<dbReference type="STRING" id="905079.L1JCY2"/>
<evidence type="ECO:0000313" key="4">
    <source>
        <dbReference type="Proteomes" id="UP000011087"/>
    </source>
</evidence>
<keyword evidence="1" id="KW-0812">Transmembrane</keyword>
<keyword evidence="4" id="KW-1185">Reference proteome</keyword>
<dbReference type="HOGENOM" id="CLU_083138_1_1_1"/>
<keyword evidence="1" id="KW-0472">Membrane</keyword>
<gene>
    <name evidence="2" type="primary">TIC21</name>
    <name evidence="2" type="ORF">GUITHDRAFT_70634</name>
</gene>
<dbReference type="AlphaFoldDB" id="L1JCY2"/>
<dbReference type="OMA" id="GIFWAVC"/>
<dbReference type="KEGG" id="gtt:GUITHDRAFT_70634"/>
<feature type="transmembrane region" description="Helical" evidence="1">
    <location>
        <begin position="37"/>
        <end position="58"/>
    </location>
</feature>
<accession>L1JCY2</accession>
<evidence type="ECO:0000313" key="3">
    <source>
        <dbReference type="EnsemblProtists" id="EKX46361"/>
    </source>
</evidence>